<sequence>MIDITTVSSALNRMMSILEKQDERLSNVESQLQDQKQIEEKPRYKKPYNPWFAKMNPKYQLLEDYFDITRGELYKNILEEMENIYNIDTNQIQADYCYENNITSCYPLEPYEFKQKYRQMIEGIVNDNLIKYGIASEDDPITSTRHITIFDTPVSDKREQLI</sequence>
<evidence type="ECO:0000256" key="1">
    <source>
        <dbReference type="SAM" id="Coils"/>
    </source>
</evidence>
<name>A0A8S5QET6_9CAUD</name>
<protein>
    <submittedName>
        <fullName evidence="2">Polymerase cofactor VP35-coil, VIRAL PROTEIN</fullName>
    </submittedName>
</protein>
<reference evidence="2" key="1">
    <citation type="journal article" date="2021" name="Proc. Natl. Acad. Sci. U.S.A.">
        <title>A Catalog of Tens of Thousands of Viruses from Human Metagenomes Reveals Hidden Associations with Chronic Diseases.</title>
        <authorList>
            <person name="Tisza M.J."/>
            <person name="Buck C.B."/>
        </authorList>
    </citation>
    <scope>NUCLEOTIDE SEQUENCE</scope>
    <source>
        <strain evidence="2">Ctr2f5</strain>
    </source>
</reference>
<evidence type="ECO:0000313" key="2">
    <source>
        <dbReference type="EMBL" id="DAE17387.1"/>
    </source>
</evidence>
<feature type="coiled-coil region" evidence="1">
    <location>
        <begin position="11"/>
        <end position="38"/>
    </location>
</feature>
<dbReference type="EMBL" id="BK015639">
    <property type="protein sequence ID" value="DAE17387.1"/>
    <property type="molecule type" value="Genomic_DNA"/>
</dbReference>
<keyword evidence="1" id="KW-0175">Coiled coil</keyword>
<proteinExistence type="predicted"/>
<accession>A0A8S5QET6</accession>
<organism evidence="2">
    <name type="scientific">Siphoviridae sp. ctr2f5</name>
    <dbReference type="NCBI Taxonomy" id="2825684"/>
    <lineage>
        <taxon>Viruses</taxon>
        <taxon>Duplodnaviria</taxon>
        <taxon>Heunggongvirae</taxon>
        <taxon>Uroviricota</taxon>
        <taxon>Caudoviricetes</taxon>
    </lineage>
</organism>